<dbReference type="AlphaFoldDB" id="A0A2M9YHI4"/>
<name>A0A2M9YHI4_9LEPT</name>
<gene>
    <name evidence="2" type="ORF">CH362_04395</name>
</gene>
<dbReference type="PRINTS" id="PR00038">
    <property type="entry name" value="HTHLUXR"/>
</dbReference>
<dbReference type="SUPFAM" id="SSF46894">
    <property type="entry name" value="C-terminal effector domain of the bipartite response regulators"/>
    <property type="match status" value="1"/>
</dbReference>
<comment type="caution">
    <text evidence="2">The sequence shown here is derived from an EMBL/GenBank/DDBJ whole genome shotgun (WGS) entry which is preliminary data.</text>
</comment>
<dbReference type="PROSITE" id="PS50112">
    <property type="entry name" value="PAS"/>
    <property type="match status" value="2"/>
</dbReference>
<dbReference type="EMBL" id="NPDR01000001">
    <property type="protein sequence ID" value="PJZ50999.1"/>
    <property type="molecule type" value="Genomic_DNA"/>
</dbReference>
<dbReference type="NCBIfam" id="TIGR00229">
    <property type="entry name" value="sensory_box"/>
    <property type="match status" value="1"/>
</dbReference>
<evidence type="ECO:0000259" key="1">
    <source>
        <dbReference type="PROSITE" id="PS50112"/>
    </source>
</evidence>
<dbReference type="OrthoDB" id="336863at2"/>
<accession>A0A2M9YHI4</accession>
<dbReference type="InterPro" id="IPR013767">
    <property type="entry name" value="PAS_fold"/>
</dbReference>
<dbReference type="CDD" id="cd00130">
    <property type="entry name" value="PAS"/>
    <property type="match status" value="2"/>
</dbReference>
<organism evidence="2 3">
    <name type="scientific">Leptospira saintgironsiae</name>
    <dbReference type="NCBI Taxonomy" id="2023183"/>
    <lineage>
        <taxon>Bacteria</taxon>
        <taxon>Pseudomonadati</taxon>
        <taxon>Spirochaetota</taxon>
        <taxon>Spirochaetia</taxon>
        <taxon>Leptospirales</taxon>
        <taxon>Leptospiraceae</taxon>
        <taxon>Leptospira</taxon>
    </lineage>
</organism>
<keyword evidence="3" id="KW-1185">Reference proteome</keyword>
<dbReference type="Gene3D" id="3.30.450.20">
    <property type="entry name" value="PAS domain"/>
    <property type="match status" value="2"/>
</dbReference>
<dbReference type="SMART" id="SM00091">
    <property type="entry name" value="PAS"/>
    <property type="match status" value="2"/>
</dbReference>
<protein>
    <submittedName>
        <fullName evidence="2">Diguanylate cyclase</fullName>
    </submittedName>
</protein>
<dbReference type="Proteomes" id="UP000231926">
    <property type="component" value="Unassembled WGS sequence"/>
</dbReference>
<dbReference type="InterPro" id="IPR016032">
    <property type="entry name" value="Sig_transdc_resp-reg_C-effctor"/>
</dbReference>
<evidence type="ECO:0000313" key="2">
    <source>
        <dbReference type="EMBL" id="PJZ50999.1"/>
    </source>
</evidence>
<dbReference type="Gene3D" id="1.10.10.10">
    <property type="entry name" value="Winged helix-like DNA-binding domain superfamily/Winged helix DNA-binding domain"/>
    <property type="match status" value="1"/>
</dbReference>
<dbReference type="GO" id="GO:0006355">
    <property type="term" value="P:regulation of DNA-templated transcription"/>
    <property type="evidence" value="ECO:0007669"/>
    <property type="project" value="InterPro"/>
</dbReference>
<feature type="domain" description="PAS" evidence="1">
    <location>
        <begin position="124"/>
        <end position="170"/>
    </location>
</feature>
<dbReference type="InterPro" id="IPR035965">
    <property type="entry name" value="PAS-like_dom_sf"/>
</dbReference>
<reference evidence="2 3" key="1">
    <citation type="submission" date="2017-07" db="EMBL/GenBank/DDBJ databases">
        <title>Leptospira spp. isolated from tropical soils.</title>
        <authorList>
            <person name="Thibeaux R."/>
            <person name="Iraola G."/>
            <person name="Ferres I."/>
            <person name="Bierque E."/>
            <person name="Girault D."/>
            <person name="Soupe-Gilbert M.-E."/>
            <person name="Picardeau M."/>
            <person name="Goarant C."/>
        </authorList>
    </citation>
    <scope>NUCLEOTIDE SEQUENCE [LARGE SCALE GENOMIC DNA]</scope>
    <source>
        <strain evidence="2 3">FH4-C-A2</strain>
    </source>
</reference>
<dbReference type="InterPro" id="IPR036388">
    <property type="entry name" value="WH-like_DNA-bd_sf"/>
</dbReference>
<dbReference type="SMART" id="SM00421">
    <property type="entry name" value="HTH_LUXR"/>
    <property type="match status" value="1"/>
</dbReference>
<dbReference type="GO" id="GO:0003677">
    <property type="term" value="F:DNA binding"/>
    <property type="evidence" value="ECO:0007669"/>
    <property type="project" value="InterPro"/>
</dbReference>
<dbReference type="Pfam" id="PF00196">
    <property type="entry name" value="GerE"/>
    <property type="match status" value="1"/>
</dbReference>
<dbReference type="Pfam" id="PF00989">
    <property type="entry name" value="PAS"/>
    <property type="match status" value="2"/>
</dbReference>
<proteinExistence type="predicted"/>
<dbReference type="InterPro" id="IPR000014">
    <property type="entry name" value="PAS"/>
</dbReference>
<evidence type="ECO:0000313" key="3">
    <source>
        <dbReference type="Proteomes" id="UP000231926"/>
    </source>
</evidence>
<dbReference type="SUPFAM" id="SSF55785">
    <property type="entry name" value="PYP-like sensor domain (PAS domain)"/>
    <property type="match status" value="2"/>
</dbReference>
<feature type="domain" description="PAS" evidence="1">
    <location>
        <begin position="4"/>
        <end position="79"/>
    </location>
</feature>
<sequence length="350" mass="39284">MDLSLENVKEIIQTQESMPDILLICDSGGRILHINENGRKILSIASIESAKSMSLTDLLSETDQKYFETVILPNVSKSGEFEGRGLHLMKKDGSFLQTKQHAYLMPEKSYLFIFTEDKESEAGKKEALYKAFQQSQNGMFLTDKEGVILAVNKQFEKISGLKENELIGKTPKAFQSGAGASKTFYDEFWESVLQGSVSISNSNLKNSFVKDWKQNVLPIKDRNGEVSSFLSTILANPELSESGEAKNNSDFGKSPSDAFRKYEGMDREALIGILRDKTKLTKKETEICAGIASGKDKSRISEDLSIHPGTMKNHLKSIYRKTIDLEKEIPGPERDKLQRLTIYLFRLLGE</sequence>
<dbReference type="InterPro" id="IPR000792">
    <property type="entry name" value="Tscrpt_reg_LuxR_C"/>
</dbReference>